<dbReference type="InterPro" id="IPR038389">
    <property type="entry name" value="PSMG2_sf"/>
</dbReference>
<dbReference type="Gene3D" id="3.40.50.10900">
    <property type="entry name" value="PAC-like subunit"/>
    <property type="match status" value="1"/>
</dbReference>
<name>A0ABU1FSW2_9MICC</name>
<gene>
    <name evidence="2" type="ORF">RH857_03775</name>
</gene>
<evidence type="ECO:0000313" key="2">
    <source>
        <dbReference type="EMBL" id="MDR5711258.1"/>
    </source>
</evidence>
<accession>A0ABU1FSW2</accession>
<protein>
    <submittedName>
        <fullName evidence="2">PAC2 family protein</fullName>
    </submittedName>
</protein>
<dbReference type="InterPro" id="IPR019151">
    <property type="entry name" value="Proteasome_assmbl_chaperone_2"/>
</dbReference>
<dbReference type="Gene3D" id="1.10.287.100">
    <property type="match status" value="1"/>
</dbReference>
<reference evidence="3" key="1">
    <citation type="submission" date="2023-07" db="EMBL/GenBank/DDBJ databases">
        <title>Description of three actinobacteria isolated from air of manufacturing shop in a pharmaceutical factory.</title>
        <authorList>
            <person name="Zhang D.-F."/>
        </authorList>
    </citation>
    <scope>NUCLEOTIDE SEQUENCE [LARGE SCALE GENOMIC DNA]</scope>
    <source>
        <strain evidence="3">CCTCC AB 207010</strain>
    </source>
</reference>
<proteinExistence type="predicted"/>
<dbReference type="RefSeq" id="WP_310536644.1">
    <property type="nucleotide sequence ID" value="NZ_BAAAOC010000010.1"/>
</dbReference>
<comment type="caution">
    <text evidence="2">The sequence shown here is derived from an EMBL/GenBank/DDBJ whole genome shotgun (WGS) entry which is preliminary data.</text>
</comment>
<dbReference type="Proteomes" id="UP001260872">
    <property type="component" value="Unassembled WGS sequence"/>
</dbReference>
<organism evidence="2 3">
    <name type="scientific">Nesterenkonia flava</name>
    <dbReference type="NCBI Taxonomy" id="469799"/>
    <lineage>
        <taxon>Bacteria</taxon>
        <taxon>Bacillati</taxon>
        <taxon>Actinomycetota</taxon>
        <taxon>Actinomycetes</taxon>
        <taxon>Micrococcales</taxon>
        <taxon>Micrococcaceae</taxon>
        <taxon>Nesterenkonia</taxon>
    </lineage>
</organism>
<sequence>MNDPFDLLRVHADPESADEPGQSTDLVLHQPHAEAERDMTMLVSWSGHTDAGTLSEQLADALLGTLPHRQIASFDVDELFDYRSRRPRVTFSDNRFSDLQGPRLDLYEVRDAMDRPFLLLTGDEPDFQWERVSGTILELVERLDVKLVVLVDALGLPTPHTRPLGVTAHGNRQDLTEGISTWSPAAQIEAGLAQMLELRLDEAGRDVVGYTLHVPHYLAGGKYPQVAVAALEYTGAAMELMLPTDELREAARMVDMDISRQVSQSPEISGLIQRLESNYDEYAKPASRSLLVNQDEEIPDAEELGAAVEAFLRSQDEEAQLSPETPDRTSPENFPQDFFTAEDFGTEADDEGREDDDFSPDERTR</sequence>
<evidence type="ECO:0000256" key="1">
    <source>
        <dbReference type="SAM" id="MobiDB-lite"/>
    </source>
</evidence>
<keyword evidence="3" id="KW-1185">Reference proteome</keyword>
<feature type="region of interest" description="Disordered" evidence="1">
    <location>
        <begin position="313"/>
        <end position="365"/>
    </location>
</feature>
<dbReference type="SUPFAM" id="SSF159659">
    <property type="entry name" value="Cgl1923-like"/>
    <property type="match status" value="1"/>
</dbReference>
<dbReference type="EMBL" id="JAVKGT010000007">
    <property type="protein sequence ID" value="MDR5711258.1"/>
    <property type="molecule type" value="Genomic_DNA"/>
</dbReference>
<feature type="compositionally biased region" description="Acidic residues" evidence="1">
    <location>
        <begin position="344"/>
        <end position="359"/>
    </location>
</feature>
<dbReference type="Pfam" id="PF09754">
    <property type="entry name" value="PAC2"/>
    <property type="match status" value="1"/>
</dbReference>
<evidence type="ECO:0000313" key="3">
    <source>
        <dbReference type="Proteomes" id="UP001260872"/>
    </source>
</evidence>